<dbReference type="OrthoDB" id="9989144at2759"/>
<reference evidence="10" key="1">
    <citation type="submission" date="2013-05" db="EMBL/GenBank/DDBJ databases">
        <title>The Genome sequence of Mucor circinelloides f. circinelloides 1006PhL.</title>
        <authorList>
            <consortium name="The Broad Institute Genomics Platform"/>
            <person name="Cuomo C."/>
            <person name="Earl A."/>
            <person name="Findley K."/>
            <person name="Lee S.C."/>
            <person name="Walker B."/>
            <person name="Young S."/>
            <person name="Zeng Q."/>
            <person name="Gargeya S."/>
            <person name="Fitzgerald M."/>
            <person name="Haas B."/>
            <person name="Abouelleil A."/>
            <person name="Allen A.W."/>
            <person name="Alvarado L."/>
            <person name="Arachchi H.M."/>
            <person name="Berlin A.M."/>
            <person name="Chapman S.B."/>
            <person name="Gainer-Dewar J."/>
            <person name="Goldberg J."/>
            <person name="Griggs A."/>
            <person name="Gujja S."/>
            <person name="Hansen M."/>
            <person name="Howarth C."/>
            <person name="Imamovic A."/>
            <person name="Ireland A."/>
            <person name="Larimer J."/>
            <person name="McCowan C."/>
            <person name="Murphy C."/>
            <person name="Pearson M."/>
            <person name="Poon T.W."/>
            <person name="Priest M."/>
            <person name="Roberts A."/>
            <person name="Saif S."/>
            <person name="Shea T."/>
            <person name="Sisk P."/>
            <person name="Sykes S."/>
            <person name="Wortman J."/>
            <person name="Nusbaum C."/>
            <person name="Birren B."/>
        </authorList>
    </citation>
    <scope>NUCLEOTIDE SEQUENCE [LARGE SCALE GENOMIC DNA]</scope>
    <source>
        <strain evidence="10">1006PhL</strain>
    </source>
</reference>
<evidence type="ECO:0000256" key="1">
    <source>
        <dbReference type="ARBA" id="ARBA00022516"/>
    </source>
</evidence>
<comment type="pathway">
    <text evidence="6">Steroid biosynthesis; zymosterol biosynthesis; zymosterol from lanosterol: step 5/6.</text>
</comment>
<sequence>MASEKYQKIAIVTGANGGVGFGICQRLLEAEGEALTLVMACRNPARANRAKELLLSQFPFAHIDVELVDVGCAKSVLSFSSAIKNKYPHINYLFCNAGILSSCGLNWKAIFVGFVTDPVGLFERSDATIQTVGEINEDGMGKVFAANVFGHYTMMRELEGLLSYTGDGRVIWTSSITAHSRSFDINDWQGILCKEPYESSKWACDLISIASSERFQKEETRIASFTTSPGIVASEIGELPVWVVKARILVHYIMRLCGVASQNITAYNGAIADVYAAFEPLSRLSYFNRYNSLSTRWGKAYVGAQAIPEYDRVTAEKLIEKCELAYQAFKKNFDPAATAPAN</sequence>
<protein>
    <recommendedName>
        <fullName evidence="8">3beta-hydroxysteroid 3-dehydrogenase</fullName>
        <ecNumber evidence="8">1.1.1.270</ecNumber>
    </recommendedName>
</protein>
<dbReference type="FunCoup" id="S2JLS5">
    <property type="interactions" value="80"/>
</dbReference>
<dbReference type="OMA" id="WHNIDGY"/>
<dbReference type="PRINTS" id="PR00081">
    <property type="entry name" value="GDHRDH"/>
</dbReference>
<keyword evidence="1" id="KW-0444">Lipid biosynthesis</keyword>
<dbReference type="EC" id="1.1.1.270" evidence="8"/>
<dbReference type="Proteomes" id="UP000014254">
    <property type="component" value="Unassembled WGS sequence"/>
</dbReference>
<dbReference type="SUPFAM" id="SSF51735">
    <property type="entry name" value="NAD(P)-binding Rossmann-fold domains"/>
    <property type="match status" value="1"/>
</dbReference>
<evidence type="ECO:0000256" key="3">
    <source>
        <dbReference type="ARBA" id="ARBA00022955"/>
    </source>
</evidence>
<proteinExistence type="inferred from homology"/>
<evidence type="ECO:0000256" key="4">
    <source>
        <dbReference type="ARBA" id="ARBA00023002"/>
    </source>
</evidence>
<dbReference type="Gene3D" id="3.40.50.720">
    <property type="entry name" value="NAD(P)-binding Rossmann-like Domain"/>
    <property type="match status" value="1"/>
</dbReference>
<evidence type="ECO:0000256" key="6">
    <source>
        <dbReference type="ARBA" id="ARBA00023589"/>
    </source>
</evidence>
<dbReference type="InterPro" id="IPR002347">
    <property type="entry name" value="SDR_fam"/>
</dbReference>
<dbReference type="VEuPathDB" id="FungiDB:HMPREF1544_09729"/>
<dbReference type="Pfam" id="PF00106">
    <property type="entry name" value="adh_short"/>
    <property type="match status" value="1"/>
</dbReference>
<dbReference type="GO" id="GO:0005811">
    <property type="term" value="C:lipid droplet"/>
    <property type="evidence" value="ECO:0007669"/>
    <property type="project" value="TreeGrafter"/>
</dbReference>
<dbReference type="eggNOG" id="KOG1478">
    <property type="taxonomic scope" value="Eukaryota"/>
</dbReference>
<evidence type="ECO:0000256" key="8">
    <source>
        <dbReference type="ARBA" id="ARBA00023621"/>
    </source>
</evidence>
<keyword evidence="5" id="KW-0443">Lipid metabolism</keyword>
<dbReference type="GO" id="GO:0000253">
    <property type="term" value="F:3-beta-hydroxysteroid 3-dehydrogenase (NADP+) activity"/>
    <property type="evidence" value="ECO:0007669"/>
    <property type="project" value="UniProtKB-EC"/>
</dbReference>
<dbReference type="PANTHER" id="PTHR43647">
    <property type="entry name" value="DEHYDROGENASE"/>
    <property type="match status" value="1"/>
</dbReference>
<dbReference type="GO" id="GO:0005789">
    <property type="term" value="C:endoplasmic reticulum membrane"/>
    <property type="evidence" value="ECO:0007669"/>
    <property type="project" value="TreeGrafter"/>
</dbReference>
<dbReference type="InterPro" id="IPR036291">
    <property type="entry name" value="NAD(P)-bd_dom_sf"/>
</dbReference>
<evidence type="ECO:0000256" key="5">
    <source>
        <dbReference type="ARBA" id="ARBA00023098"/>
    </source>
</evidence>
<dbReference type="InParanoid" id="S2JLS5"/>
<keyword evidence="10" id="KW-1185">Reference proteome</keyword>
<dbReference type="GO" id="GO:0005741">
    <property type="term" value="C:mitochondrial outer membrane"/>
    <property type="evidence" value="ECO:0007669"/>
    <property type="project" value="TreeGrafter"/>
</dbReference>
<accession>S2JLS5</accession>
<dbReference type="PANTHER" id="PTHR43647:SF1">
    <property type="entry name" value="3-KETO-STEROID REDUCTASE ERG27"/>
    <property type="match status" value="1"/>
</dbReference>
<dbReference type="GO" id="GO:0006694">
    <property type="term" value="P:steroid biosynthetic process"/>
    <property type="evidence" value="ECO:0007669"/>
    <property type="project" value="UniProtKB-KW"/>
</dbReference>
<evidence type="ECO:0000313" key="10">
    <source>
        <dbReference type="Proteomes" id="UP000014254"/>
    </source>
</evidence>
<gene>
    <name evidence="9" type="ORF">HMPREF1544_09729</name>
</gene>
<name>S2JLS5_MUCC1</name>
<evidence type="ECO:0000256" key="7">
    <source>
        <dbReference type="ARBA" id="ARBA00023593"/>
    </source>
</evidence>
<evidence type="ECO:0000256" key="2">
    <source>
        <dbReference type="ARBA" id="ARBA00022857"/>
    </source>
</evidence>
<comment type="similarity">
    <text evidence="7">Belongs to the short-chain dehydrogenases/reductases (SDR) family. ERG27 subfamily.</text>
</comment>
<dbReference type="AlphaFoldDB" id="S2JLS5"/>
<keyword evidence="2" id="KW-0521">NADP</keyword>
<dbReference type="STRING" id="1220926.S2JLS5"/>
<organism evidence="9 10">
    <name type="scientific">Mucor circinelloides f. circinelloides (strain 1006PhL)</name>
    <name type="common">Mucormycosis agent</name>
    <name type="synonym">Calyptromyces circinelloides</name>
    <dbReference type="NCBI Taxonomy" id="1220926"/>
    <lineage>
        <taxon>Eukaryota</taxon>
        <taxon>Fungi</taxon>
        <taxon>Fungi incertae sedis</taxon>
        <taxon>Mucoromycota</taxon>
        <taxon>Mucoromycotina</taxon>
        <taxon>Mucoromycetes</taxon>
        <taxon>Mucorales</taxon>
        <taxon>Mucorineae</taxon>
        <taxon>Mucoraceae</taxon>
        <taxon>Mucor</taxon>
    </lineage>
</organism>
<keyword evidence="3" id="KW-0752">Steroid biosynthesis</keyword>
<keyword evidence="4" id="KW-0560">Oxidoreductase</keyword>
<dbReference type="EMBL" id="KE124068">
    <property type="protein sequence ID" value="EPB83508.1"/>
    <property type="molecule type" value="Genomic_DNA"/>
</dbReference>
<evidence type="ECO:0000313" key="9">
    <source>
        <dbReference type="EMBL" id="EPB83508.1"/>
    </source>
</evidence>
<dbReference type="InterPro" id="IPR051593">
    <property type="entry name" value="Ergosterol_Biosynth_ERG27"/>
</dbReference>